<dbReference type="GO" id="GO:0003700">
    <property type="term" value="F:DNA-binding transcription factor activity"/>
    <property type="evidence" value="ECO:0007669"/>
    <property type="project" value="InterPro"/>
</dbReference>
<reference evidence="6 9" key="1">
    <citation type="submission" date="2016-06" db="EMBL/GenBank/DDBJ databases">
        <authorList>
            <person name="Kjaerup R.B."/>
            <person name="Dalgaard T.S."/>
            <person name="Juul-Madsen H.R."/>
        </authorList>
    </citation>
    <scope>NUCLEOTIDE SEQUENCE [LARGE SCALE GENOMIC DNA]</scope>
    <source>
        <strain evidence="6 9">CECT 5115</strain>
    </source>
</reference>
<gene>
    <name evidence="6" type="primary">syrM1_4</name>
    <name evidence="7" type="synonym">syrM1_5</name>
    <name evidence="6" type="ORF">MGA5115_01434</name>
    <name evidence="7" type="ORF">MGA5116_02847</name>
</gene>
<evidence type="ECO:0000256" key="2">
    <source>
        <dbReference type="ARBA" id="ARBA00023015"/>
    </source>
</evidence>
<dbReference type="AlphaFoldDB" id="A0A1C3JQ51"/>
<dbReference type="SUPFAM" id="SSF53850">
    <property type="entry name" value="Periplasmic binding protein-like II"/>
    <property type="match status" value="1"/>
</dbReference>
<reference evidence="7 8" key="2">
    <citation type="submission" date="2016-06" db="EMBL/GenBank/DDBJ databases">
        <authorList>
            <person name="Rodrigo-Torres L."/>
            <person name="Arahal D.R."/>
        </authorList>
    </citation>
    <scope>NUCLEOTIDE SEQUENCE [LARGE SCALE GENOMIC DNA]</scope>
    <source>
        <strain evidence="7 8">CECT 5116</strain>
    </source>
</reference>
<dbReference type="SUPFAM" id="SSF46785">
    <property type="entry name" value="Winged helix' DNA-binding domain"/>
    <property type="match status" value="1"/>
</dbReference>
<dbReference type="Pfam" id="PF03466">
    <property type="entry name" value="LysR_substrate"/>
    <property type="match status" value="1"/>
</dbReference>
<evidence type="ECO:0000313" key="6">
    <source>
        <dbReference type="EMBL" id="SBT17324.1"/>
    </source>
</evidence>
<dbReference type="PRINTS" id="PR00039">
    <property type="entry name" value="HTHLYSR"/>
</dbReference>
<dbReference type="Proteomes" id="UP000092840">
    <property type="component" value="Unassembled WGS sequence"/>
</dbReference>
<dbReference type="PROSITE" id="PS50931">
    <property type="entry name" value="HTH_LYSR"/>
    <property type="match status" value="1"/>
</dbReference>
<dbReference type="InterPro" id="IPR037402">
    <property type="entry name" value="YidZ_PBP2"/>
</dbReference>
<dbReference type="Proteomes" id="UP000092871">
    <property type="component" value="Unassembled WGS sequence"/>
</dbReference>
<keyword evidence="3" id="KW-0238">DNA-binding</keyword>
<proteinExistence type="inferred from homology"/>
<organism evidence="6 9">
    <name type="scientific">Marinomonas gallaica</name>
    <dbReference type="NCBI Taxonomy" id="1806667"/>
    <lineage>
        <taxon>Bacteria</taxon>
        <taxon>Pseudomonadati</taxon>
        <taxon>Pseudomonadota</taxon>
        <taxon>Gammaproteobacteria</taxon>
        <taxon>Oceanospirillales</taxon>
        <taxon>Oceanospirillaceae</taxon>
        <taxon>Marinomonas</taxon>
    </lineage>
</organism>
<feature type="domain" description="HTH lysR-type" evidence="5">
    <location>
        <begin position="5"/>
        <end position="62"/>
    </location>
</feature>
<dbReference type="GO" id="GO:0003677">
    <property type="term" value="F:DNA binding"/>
    <property type="evidence" value="ECO:0007669"/>
    <property type="project" value="UniProtKB-KW"/>
</dbReference>
<dbReference type="OrthoDB" id="8839911at2"/>
<dbReference type="RefSeq" id="WP_067034067.1">
    <property type="nucleotide sequence ID" value="NZ_FLRA01000010.1"/>
</dbReference>
<dbReference type="InterPro" id="IPR000847">
    <property type="entry name" value="LysR_HTH_N"/>
</dbReference>
<keyword evidence="2" id="KW-0805">Transcription regulation</keyword>
<evidence type="ECO:0000313" key="7">
    <source>
        <dbReference type="EMBL" id="SBT22232.1"/>
    </source>
</evidence>
<sequence>MTKHVNLNLLRSLKVLLEECHVSQAAARLNLTQSAVSRHLSQLRELFADPLLIRDGNLLVPTPKALQLQQQLATWFVALDNMMTEEVFEPSLWHGEFVLSSSDYVAQYILPELVNVFAEQSPHLTLNYQLWHPHLIDQLNPSGIHLASSMSLARPEGVSSLPIGEDRCVCLMSLHHPLAKQTTLCVDDLLAYAHIKIHAGGDKDSFVEQELSKLGLARRITLNVPFFSAAAQALCKQPLLLVTPEHIARHLAVEHELTYKPLPIPTPLDKYWLVWHEKYDKDPSHIWVRNLVRQVMTDVKASVGYDLKS</sequence>
<evidence type="ECO:0000313" key="9">
    <source>
        <dbReference type="Proteomes" id="UP000092871"/>
    </source>
</evidence>
<keyword evidence="4" id="KW-0804">Transcription</keyword>
<dbReference type="CDD" id="cd00090">
    <property type="entry name" value="HTH_ARSR"/>
    <property type="match status" value="1"/>
</dbReference>
<dbReference type="EMBL" id="FLRA01000010">
    <property type="protein sequence ID" value="SBT17324.1"/>
    <property type="molecule type" value="Genomic_DNA"/>
</dbReference>
<dbReference type="PANTHER" id="PTHR30118">
    <property type="entry name" value="HTH-TYPE TRANSCRIPTIONAL REGULATOR LEUO-RELATED"/>
    <property type="match status" value="1"/>
</dbReference>
<dbReference type="InterPro" id="IPR050389">
    <property type="entry name" value="LysR-type_TF"/>
</dbReference>
<evidence type="ECO:0000256" key="1">
    <source>
        <dbReference type="ARBA" id="ARBA00009437"/>
    </source>
</evidence>
<dbReference type="Gene3D" id="1.10.10.10">
    <property type="entry name" value="Winged helix-like DNA-binding domain superfamily/Winged helix DNA-binding domain"/>
    <property type="match status" value="1"/>
</dbReference>
<keyword evidence="8" id="KW-1185">Reference proteome</keyword>
<evidence type="ECO:0000256" key="4">
    <source>
        <dbReference type="ARBA" id="ARBA00023163"/>
    </source>
</evidence>
<dbReference type="InterPro" id="IPR011991">
    <property type="entry name" value="ArsR-like_HTH"/>
</dbReference>
<comment type="similarity">
    <text evidence="1">Belongs to the LysR transcriptional regulatory family.</text>
</comment>
<dbReference type="Gene3D" id="3.40.190.10">
    <property type="entry name" value="Periplasmic binding protein-like II"/>
    <property type="match status" value="2"/>
</dbReference>
<dbReference type="PANTHER" id="PTHR30118:SF15">
    <property type="entry name" value="TRANSCRIPTIONAL REGULATORY PROTEIN"/>
    <property type="match status" value="1"/>
</dbReference>
<evidence type="ECO:0000313" key="8">
    <source>
        <dbReference type="Proteomes" id="UP000092840"/>
    </source>
</evidence>
<dbReference type="InterPro" id="IPR005119">
    <property type="entry name" value="LysR_subst-bd"/>
</dbReference>
<dbReference type="InterPro" id="IPR036388">
    <property type="entry name" value="WH-like_DNA-bd_sf"/>
</dbReference>
<dbReference type="Pfam" id="PF00126">
    <property type="entry name" value="HTH_1"/>
    <property type="match status" value="1"/>
</dbReference>
<dbReference type="EMBL" id="FLRB01000016">
    <property type="protein sequence ID" value="SBT22232.1"/>
    <property type="molecule type" value="Genomic_DNA"/>
</dbReference>
<evidence type="ECO:0000259" key="5">
    <source>
        <dbReference type="PROSITE" id="PS50931"/>
    </source>
</evidence>
<accession>A0A1C3JQ51</accession>
<dbReference type="InterPro" id="IPR036390">
    <property type="entry name" value="WH_DNA-bd_sf"/>
</dbReference>
<name>A0A1C3JQ51_9GAMM</name>
<dbReference type="CDD" id="cd08417">
    <property type="entry name" value="PBP2_Nitroaromatics_like"/>
    <property type="match status" value="1"/>
</dbReference>
<evidence type="ECO:0000256" key="3">
    <source>
        <dbReference type="ARBA" id="ARBA00023125"/>
    </source>
</evidence>
<protein>
    <submittedName>
        <fullName evidence="6">HTH-type transcriptional regulator SyrM 1</fullName>
    </submittedName>
</protein>